<evidence type="ECO:0000256" key="10">
    <source>
        <dbReference type="PIRSR" id="PIRSR006615-2"/>
    </source>
</evidence>
<comment type="catalytic activity">
    <reaction evidence="6 8">
        <text>Release of a C-terminal amino acid with broad specificity, except for -Pro.</text>
        <dbReference type="EC" id="3.4.17.19"/>
    </reaction>
</comment>
<reference evidence="11" key="1">
    <citation type="submission" date="2014-11" db="EMBL/GenBank/DDBJ databases">
        <authorList>
            <person name="Zhu J."/>
            <person name="Qi W."/>
            <person name="Song R."/>
        </authorList>
    </citation>
    <scope>NUCLEOTIDE SEQUENCE</scope>
</reference>
<dbReference type="CDD" id="cd06460">
    <property type="entry name" value="M32_Taq"/>
    <property type="match status" value="1"/>
</dbReference>
<dbReference type="GO" id="GO:0046914">
    <property type="term" value="F:transition metal ion binding"/>
    <property type="evidence" value="ECO:0007669"/>
    <property type="project" value="UniProtKB-ARBA"/>
</dbReference>
<evidence type="ECO:0000256" key="6">
    <source>
        <dbReference type="ARBA" id="ARBA00052755"/>
    </source>
</evidence>
<organism evidence="11">
    <name type="scientific">uncultured Poseidoniia archaeon</name>
    <dbReference type="NCBI Taxonomy" id="1697135"/>
    <lineage>
        <taxon>Archaea</taxon>
        <taxon>Methanobacteriati</taxon>
        <taxon>Thermoplasmatota</taxon>
        <taxon>Candidatus Poseidoniia</taxon>
        <taxon>environmental samples</taxon>
    </lineage>
</organism>
<comment type="cofactor">
    <cofactor evidence="9">
        <name>Zn(2+)</name>
        <dbReference type="ChEBI" id="CHEBI:29105"/>
    </cofactor>
    <text evidence="9">Binds 1 zinc ion per subunit.</text>
</comment>
<evidence type="ECO:0000256" key="8">
    <source>
        <dbReference type="PIRNR" id="PIRNR006615"/>
    </source>
</evidence>
<keyword evidence="4 8" id="KW-0378">Hydrolase</keyword>
<dbReference type="PANTHER" id="PTHR34217:SF1">
    <property type="entry name" value="CARBOXYPEPTIDASE 1"/>
    <property type="match status" value="1"/>
</dbReference>
<evidence type="ECO:0000256" key="3">
    <source>
        <dbReference type="ARBA" id="ARBA00022723"/>
    </source>
</evidence>
<reference evidence="11" key="2">
    <citation type="journal article" date="2015" name="ISME J.">
        <title>A new class of marine Euryarchaeota group II from the Mediterranean deep chlorophyll maximum.</title>
        <authorList>
            <person name="Martin-Cuadrado A.B."/>
            <person name="Garcia-Heredia I."/>
            <person name="Molto A.G."/>
            <person name="Lopez-Ubeda R."/>
            <person name="Kimes N."/>
            <person name="Lopez-Garcia P."/>
            <person name="Moreira D."/>
            <person name="Rodriguez-Valera F."/>
        </authorList>
    </citation>
    <scope>NUCLEOTIDE SEQUENCE</scope>
</reference>
<dbReference type="PIRSF" id="PIRSF006615">
    <property type="entry name" value="Zn_crbxpep_Taq"/>
    <property type="match status" value="1"/>
</dbReference>
<dbReference type="GO" id="GO:0004181">
    <property type="term" value="F:metallocarboxypeptidase activity"/>
    <property type="evidence" value="ECO:0007669"/>
    <property type="project" value="UniProtKB-UniRule"/>
</dbReference>
<comment type="function">
    <text evidence="8">Broad specificity carboxypetidase that releases amino acids sequentially from the C-terminus, including neutral, aromatic, polar and basic residues.</text>
</comment>
<dbReference type="PROSITE" id="PS52034">
    <property type="entry name" value="PEPTIDASE_M32"/>
    <property type="match status" value="1"/>
</dbReference>
<dbReference type="PRINTS" id="PR00998">
    <property type="entry name" value="CRBOXYPTASET"/>
</dbReference>
<dbReference type="EC" id="3.4.17.19" evidence="8"/>
<proteinExistence type="inferred from homology"/>
<dbReference type="Gene3D" id="1.10.1370.30">
    <property type="match status" value="1"/>
</dbReference>
<keyword evidence="1 8" id="KW-0121">Carboxypeptidase</keyword>
<dbReference type="EMBL" id="KP211825">
    <property type="protein sequence ID" value="ANV79367.1"/>
    <property type="molecule type" value="Genomic_DNA"/>
</dbReference>
<feature type="active site" description="Proton donor/acceptor" evidence="10">
    <location>
        <position position="264"/>
    </location>
</feature>
<protein>
    <recommendedName>
        <fullName evidence="8">Metal-dependent carboxypeptidase</fullName>
        <ecNumber evidence="8">3.4.17.19</ecNumber>
    </recommendedName>
</protein>
<keyword evidence="5 8" id="KW-0482">Metalloprotease</keyword>
<dbReference type="FunFam" id="1.10.1370.30:FF:000003">
    <property type="entry name" value="Thermostable carboxypeptidase 1"/>
    <property type="match status" value="1"/>
</dbReference>
<feature type="binding site" evidence="9">
    <location>
        <position position="263"/>
    </location>
    <ligand>
        <name>Zn(2+)</name>
        <dbReference type="ChEBI" id="CHEBI:29105"/>
        <note>catalytic</note>
    </ligand>
</feature>
<comment type="similarity">
    <text evidence="7 8">Belongs to the peptidase M32 family.</text>
</comment>
<keyword evidence="3 8" id="KW-0479">Metal-binding</keyword>
<evidence type="ECO:0000256" key="7">
    <source>
        <dbReference type="ARBA" id="ARBA00061580"/>
    </source>
</evidence>
<feature type="binding site" evidence="9">
    <location>
        <position position="293"/>
    </location>
    <ligand>
        <name>Zn(2+)</name>
        <dbReference type="ChEBI" id="CHEBI:29105"/>
        <note>catalytic</note>
    </ligand>
</feature>
<evidence type="ECO:0000313" key="11">
    <source>
        <dbReference type="EMBL" id="ANV79367.1"/>
    </source>
</evidence>
<dbReference type="PANTHER" id="PTHR34217">
    <property type="entry name" value="METAL-DEPENDENT CARBOXYPEPTIDASE"/>
    <property type="match status" value="1"/>
</dbReference>
<keyword evidence="2 8" id="KW-0645">Protease</keyword>
<dbReference type="SUPFAM" id="SSF55486">
    <property type="entry name" value="Metalloproteases ('zincins'), catalytic domain"/>
    <property type="match status" value="1"/>
</dbReference>
<dbReference type="AlphaFoldDB" id="A0A1B1TAQ6"/>
<keyword evidence="9" id="KW-0862">Zinc</keyword>
<name>A0A1B1TAQ6_9ARCH</name>
<dbReference type="Pfam" id="PF02074">
    <property type="entry name" value="Peptidase_M32"/>
    <property type="match status" value="1"/>
</dbReference>
<evidence type="ECO:0000256" key="4">
    <source>
        <dbReference type="ARBA" id="ARBA00022801"/>
    </source>
</evidence>
<evidence type="ECO:0000256" key="1">
    <source>
        <dbReference type="ARBA" id="ARBA00022645"/>
    </source>
</evidence>
<dbReference type="GO" id="GO:0006508">
    <property type="term" value="P:proteolysis"/>
    <property type="evidence" value="ECO:0007669"/>
    <property type="project" value="UniProtKB-UniRule"/>
</dbReference>
<accession>A0A1B1TAQ6</accession>
<dbReference type="InterPro" id="IPR001333">
    <property type="entry name" value="Peptidase_M32_Taq"/>
</dbReference>
<evidence type="ECO:0000256" key="2">
    <source>
        <dbReference type="ARBA" id="ARBA00022670"/>
    </source>
</evidence>
<evidence type="ECO:0000256" key="9">
    <source>
        <dbReference type="PIRSR" id="PIRSR006615-1"/>
    </source>
</evidence>
<sequence length="499" mass="57478">MDDYEEFISRVKDIHKIGALQGHLGWDQETIMPAKGAQSRGEILSWLAKEQHSRTIDPSLGELIERLSKNTNLNQDQKSNLKEIKRRYEKARKLPSDFVAQFAKTKSEALLSWQQARAESDFSMFQDKLQELVDMTKKKIQYYGVETTPYDVLLDEFEVGMTVEDYDPLFDGLKKRLVPLLQKIINAKKTNPDPELPKEMVFSIEGQTEFCTKVSQAMGFDFEAGRMDASTHPFSAGLWPGDTRFTTRFDEKDPFSCLYAVMHETGHALYEQGLSLEHSFTPRGDAVSLGVHESQSRFWENQIGRTPSFWQVALPWFKEQFPDSPDWSPEDLNKIANSVTPGFIRVEADEVTYNLHVMLRYEIEKKIFNEGLKVEDLPKAWNSMFEEWFDIKVPNDTLGCLQDIHWSMAAFGYFPTYTLGNLYASQLLQAMSRELGDIDEIIQSGDWSSLLDWLRPKIHHQGSKWTPSELIEKATGMPPSPEPFLQYVEEKYSNLYNLG</sequence>
<evidence type="ECO:0000256" key="5">
    <source>
        <dbReference type="ARBA" id="ARBA00023049"/>
    </source>
</evidence>
<feature type="binding site" evidence="9">
    <location>
        <position position="267"/>
    </location>
    <ligand>
        <name>Zn(2+)</name>
        <dbReference type="ChEBI" id="CHEBI:29105"/>
        <note>catalytic</note>
    </ligand>
</feature>